<proteinExistence type="predicted"/>
<evidence type="ECO:0000313" key="1">
    <source>
        <dbReference type="EMBL" id="KAJ8684518.1"/>
    </source>
</evidence>
<organism evidence="1 2">
    <name type="scientific">Eretmocerus hayati</name>
    <dbReference type="NCBI Taxonomy" id="131215"/>
    <lineage>
        <taxon>Eukaryota</taxon>
        <taxon>Metazoa</taxon>
        <taxon>Ecdysozoa</taxon>
        <taxon>Arthropoda</taxon>
        <taxon>Hexapoda</taxon>
        <taxon>Insecta</taxon>
        <taxon>Pterygota</taxon>
        <taxon>Neoptera</taxon>
        <taxon>Endopterygota</taxon>
        <taxon>Hymenoptera</taxon>
        <taxon>Apocrita</taxon>
        <taxon>Proctotrupomorpha</taxon>
        <taxon>Chalcidoidea</taxon>
        <taxon>Aphelinidae</taxon>
        <taxon>Aphelininae</taxon>
        <taxon>Eretmocerus</taxon>
    </lineage>
</organism>
<name>A0ACC2PM49_9HYME</name>
<keyword evidence="2" id="KW-1185">Reference proteome</keyword>
<protein>
    <submittedName>
        <fullName evidence="1">Uncharacterized protein</fullName>
    </submittedName>
</protein>
<accession>A0ACC2PM49</accession>
<sequence length="362" mass="41608">MEAKATCDQKLEDNSLAINCAPNESNNLQFCSAKRKSEISEKHSGDIGFRDRHITNNSKYMKLDQSREMHIESSQIFPTISDPKSHTRVSSNDYEPGLSFTDLNVNGRGEYVQISSSEKMSDSIIDCSQTLLRILSPMQLSGPELCGEKTICPIESTKNMESYTGRTFPMTSKQLKNKKYHFTNRESILKRQKEYYQCHKNEILKKSRRSDPPKRDDKNMEHESHHEIMHKNDYEVESFREARKEYPPIHGKSTDVLLKCKERYITKLIKNLDSPCTAENRIQADQLVTRCIHVRGDRVLKLKRVMKKLSTKCELVVSKLGDVSILDNVEFGTSLLCGKPNHHSTTAPYFLETAYDTSMLNQ</sequence>
<evidence type="ECO:0000313" key="2">
    <source>
        <dbReference type="Proteomes" id="UP001239111"/>
    </source>
</evidence>
<gene>
    <name evidence="1" type="ORF">QAD02_020310</name>
</gene>
<reference evidence="1" key="1">
    <citation type="submission" date="2023-04" db="EMBL/GenBank/DDBJ databases">
        <title>A chromosome-level genome assembly of the parasitoid wasp Eretmocerus hayati.</title>
        <authorList>
            <person name="Zhong Y."/>
            <person name="Liu S."/>
            <person name="Liu Y."/>
        </authorList>
    </citation>
    <scope>NUCLEOTIDE SEQUENCE</scope>
    <source>
        <strain evidence="1">ZJU_SS_LIU_2023</strain>
    </source>
</reference>
<comment type="caution">
    <text evidence="1">The sequence shown here is derived from an EMBL/GenBank/DDBJ whole genome shotgun (WGS) entry which is preliminary data.</text>
</comment>
<dbReference type="Proteomes" id="UP001239111">
    <property type="component" value="Chromosome 1"/>
</dbReference>
<dbReference type="EMBL" id="CM056741">
    <property type="protein sequence ID" value="KAJ8684518.1"/>
    <property type="molecule type" value="Genomic_DNA"/>
</dbReference>